<gene>
    <name evidence="9" type="primary">der</name>
    <name evidence="13" type="ORF">SAMN02745883_00050</name>
</gene>
<dbReference type="HAMAP" id="MF_00195">
    <property type="entry name" value="GTPase_Der"/>
    <property type="match status" value="1"/>
</dbReference>
<evidence type="ECO:0000313" key="13">
    <source>
        <dbReference type="EMBL" id="SHJ65488.1"/>
    </source>
</evidence>
<dbReference type="EMBL" id="FRAJ01000003">
    <property type="protein sequence ID" value="SHJ65488.1"/>
    <property type="molecule type" value="Genomic_DNA"/>
</dbReference>
<evidence type="ECO:0000256" key="3">
    <source>
        <dbReference type="ARBA" id="ARBA00022517"/>
    </source>
</evidence>
<dbReference type="NCBIfam" id="TIGR03594">
    <property type="entry name" value="GTPase_EngA"/>
    <property type="match status" value="1"/>
</dbReference>
<dbReference type="Gene3D" id="3.40.50.300">
    <property type="entry name" value="P-loop containing nucleotide triphosphate hydrolases"/>
    <property type="match status" value="2"/>
</dbReference>
<dbReference type="GO" id="GO:0042254">
    <property type="term" value="P:ribosome biogenesis"/>
    <property type="evidence" value="ECO:0007669"/>
    <property type="project" value="UniProtKB-KW"/>
</dbReference>
<reference evidence="13 14" key="1">
    <citation type="submission" date="2016-11" db="EMBL/GenBank/DDBJ databases">
        <authorList>
            <person name="Jaros S."/>
            <person name="Januszkiewicz K."/>
            <person name="Wedrychowicz H."/>
        </authorList>
    </citation>
    <scope>NUCLEOTIDE SEQUENCE [LARGE SCALE GENOMIC DNA]</scope>
    <source>
        <strain evidence="13 14">DSM 14501</strain>
    </source>
</reference>
<dbReference type="Gene3D" id="3.30.300.20">
    <property type="match status" value="1"/>
</dbReference>
<keyword evidence="5 9" id="KW-0547">Nucleotide-binding</keyword>
<dbReference type="InterPro" id="IPR031166">
    <property type="entry name" value="G_ENGA"/>
</dbReference>
<dbReference type="InterPro" id="IPR015946">
    <property type="entry name" value="KH_dom-like_a/b"/>
</dbReference>
<evidence type="ECO:0000256" key="8">
    <source>
        <dbReference type="ARBA" id="ARBA00053470"/>
    </source>
</evidence>
<organism evidence="13 14">
    <name type="scientific">Caminicella sporogenes DSM 14501</name>
    <dbReference type="NCBI Taxonomy" id="1121266"/>
    <lineage>
        <taxon>Bacteria</taxon>
        <taxon>Bacillati</taxon>
        <taxon>Bacillota</taxon>
        <taxon>Clostridia</taxon>
        <taxon>Peptostreptococcales</taxon>
        <taxon>Caminicellaceae</taxon>
        <taxon>Caminicella</taxon>
    </lineage>
</organism>
<evidence type="ECO:0000259" key="12">
    <source>
        <dbReference type="PROSITE" id="PS51712"/>
    </source>
</evidence>
<accession>A0A1M6L2M9</accession>
<comment type="subunit">
    <text evidence="9">Associates with the 50S ribosomal subunit.</text>
</comment>
<dbReference type="GO" id="GO:0043022">
    <property type="term" value="F:ribosome binding"/>
    <property type="evidence" value="ECO:0007669"/>
    <property type="project" value="TreeGrafter"/>
</dbReference>
<feature type="binding site" evidence="9">
    <location>
        <begin position="10"/>
        <end position="17"/>
    </location>
    <ligand>
        <name>GTP</name>
        <dbReference type="ChEBI" id="CHEBI:37565"/>
        <label>1</label>
    </ligand>
</feature>
<dbReference type="FunFam" id="3.30.300.20:FF:000004">
    <property type="entry name" value="GTPase Der"/>
    <property type="match status" value="1"/>
</dbReference>
<dbReference type="Pfam" id="PF14714">
    <property type="entry name" value="KH_dom-like"/>
    <property type="match status" value="1"/>
</dbReference>
<keyword evidence="3 9" id="KW-0690">Ribosome biogenesis</keyword>
<dbReference type="NCBIfam" id="TIGR00231">
    <property type="entry name" value="small_GTP"/>
    <property type="match status" value="2"/>
</dbReference>
<dbReference type="PRINTS" id="PR00326">
    <property type="entry name" value="GTP1OBG"/>
</dbReference>
<dbReference type="CDD" id="cd01894">
    <property type="entry name" value="EngA1"/>
    <property type="match status" value="1"/>
</dbReference>
<keyword evidence="4 11" id="KW-0677">Repeat</keyword>
<dbReference type="InterPro" id="IPR016484">
    <property type="entry name" value="GTPase_Der"/>
</dbReference>
<dbReference type="STRING" id="1121266.SAMN02745883_00050"/>
<dbReference type="FunFam" id="3.40.50.300:FF:000040">
    <property type="entry name" value="GTPase Der"/>
    <property type="match status" value="1"/>
</dbReference>
<evidence type="ECO:0000256" key="11">
    <source>
        <dbReference type="RuleBase" id="RU004481"/>
    </source>
</evidence>
<evidence type="ECO:0000256" key="9">
    <source>
        <dbReference type="HAMAP-Rule" id="MF_00195"/>
    </source>
</evidence>
<feature type="binding site" evidence="9">
    <location>
        <begin position="183"/>
        <end position="190"/>
    </location>
    <ligand>
        <name>GTP</name>
        <dbReference type="ChEBI" id="CHEBI:37565"/>
        <label>2</label>
    </ligand>
</feature>
<evidence type="ECO:0000313" key="14">
    <source>
        <dbReference type="Proteomes" id="UP000184082"/>
    </source>
</evidence>
<evidence type="ECO:0000256" key="1">
    <source>
        <dbReference type="ARBA" id="ARBA00008279"/>
    </source>
</evidence>
<dbReference type="PIRSF" id="PIRSF006485">
    <property type="entry name" value="GTP-binding_EngA"/>
    <property type="match status" value="1"/>
</dbReference>
<dbReference type="Pfam" id="PF01926">
    <property type="entry name" value="MMR_HSR1"/>
    <property type="match status" value="2"/>
</dbReference>
<feature type="domain" description="EngA-type G" evidence="12">
    <location>
        <begin position="177"/>
        <end position="352"/>
    </location>
</feature>
<dbReference type="InterPro" id="IPR027417">
    <property type="entry name" value="P-loop_NTPase"/>
</dbReference>
<dbReference type="SUPFAM" id="SSF52540">
    <property type="entry name" value="P-loop containing nucleoside triphosphate hydrolases"/>
    <property type="match status" value="2"/>
</dbReference>
<dbReference type="AlphaFoldDB" id="A0A1M6L2M9"/>
<comment type="function">
    <text evidence="8 9 11">GTPase that plays an essential role in the late steps of ribosome biogenesis.</text>
</comment>
<dbReference type="PANTHER" id="PTHR43834:SF6">
    <property type="entry name" value="GTPASE DER"/>
    <property type="match status" value="1"/>
</dbReference>
<dbReference type="Proteomes" id="UP000184082">
    <property type="component" value="Unassembled WGS sequence"/>
</dbReference>
<dbReference type="RefSeq" id="WP_072965359.1">
    <property type="nucleotide sequence ID" value="NZ_FRAJ01000003.1"/>
</dbReference>
<feature type="binding site" evidence="9">
    <location>
        <begin position="57"/>
        <end position="61"/>
    </location>
    <ligand>
        <name>GTP</name>
        <dbReference type="ChEBI" id="CHEBI:37565"/>
        <label>1</label>
    </ligand>
</feature>
<name>A0A1M6L2M9_9FIRM</name>
<dbReference type="InterPro" id="IPR006073">
    <property type="entry name" value="GTP-bd"/>
</dbReference>
<evidence type="ECO:0000256" key="2">
    <source>
        <dbReference type="ARBA" id="ARBA00020953"/>
    </source>
</evidence>
<dbReference type="InterPro" id="IPR032859">
    <property type="entry name" value="KH_dom-like"/>
</dbReference>
<evidence type="ECO:0000256" key="6">
    <source>
        <dbReference type="ARBA" id="ARBA00023134"/>
    </source>
</evidence>
<evidence type="ECO:0000256" key="5">
    <source>
        <dbReference type="ARBA" id="ARBA00022741"/>
    </source>
</evidence>
<sequence>MSKPIVAIVGRPNVGKSTFFNKIAGKRISIVEDKPGVTRDRIYTDVEWLNRHFTLIDTGGIEPNSKDVIISQMRRQAEIAIETAHVIVFMVDGKEGITTADEEIASMLRKTNKPIIFVVNKVDTNNLPDTFYDFYTLGMGEPIPISSVNGLNLGDLLDEIISKFPETCEDEYEEDVIKVAVIGKPNVGKSSLINTILGEERVIVSDIAGTTRDAIDTPFEFNEDKYVFIDTAGIRRKSRIYENIERYSVIRALTAIERSDVCLLVIDATVGVTEQDKKIAGYAHEAGKASIIIINKWDLVEKNNHTFNEYKRDIRNQLSFMSYAPILFVSAKTKQRVHKILEYIKYVSNQHSLRISTGALNDVISEAILLNQPPSDKGKRLKIYYATQVSVKPPRIVLFVNDKELAHFSYIRYLENQIRQNFVFEGTPIVIECREKKRDF</sequence>
<dbReference type="CDD" id="cd01895">
    <property type="entry name" value="EngA2"/>
    <property type="match status" value="1"/>
</dbReference>
<evidence type="ECO:0000256" key="7">
    <source>
        <dbReference type="ARBA" id="ARBA00032345"/>
    </source>
</evidence>
<evidence type="ECO:0000256" key="10">
    <source>
        <dbReference type="PROSITE-ProRule" id="PRU01049"/>
    </source>
</evidence>
<dbReference type="PANTHER" id="PTHR43834">
    <property type="entry name" value="GTPASE DER"/>
    <property type="match status" value="1"/>
</dbReference>
<feature type="domain" description="EngA-type G" evidence="12">
    <location>
        <begin position="4"/>
        <end position="168"/>
    </location>
</feature>
<dbReference type="GO" id="GO:0005525">
    <property type="term" value="F:GTP binding"/>
    <property type="evidence" value="ECO:0007669"/>
    <property type="project" value="UniProtKB-UniRule"/>
</dbReference>
<comment type="similarity">
    <text evidence="1 9 10 11">Belongs to the TRAFAC class TrmE-Era-EngA-EngB-Septin-like GTPase superfamily. EngA (Der) GTPase family.</text>
</comment>
<evidence type="ECO:0000256" key="4">
    <source>
        <dbReference type="ARBA" id="ARBA00022737"/>
    </source>
</evidence>
<keyword evidence="6 9" id="KW-0342">GTP-binding</keyword>
<dbReference type="InterPro" id="IPR005225">
    <property type="entry name" value="Small_GTP-bd"/>
</dbReference>
<dbReference type="FunFam" id="3.40.50.300:FF:000057">
    <property type="entry name" value="GTPase Der"/>
    <property type="match status" value="1"/>
</dbReference>
<feature type="binding site" evidence="9">
    <location>
        <begin position="295"/>
        <end position="298"/>
    </location>
    <ligand>
        <name>GTP</name>
        <dbReference type="ChEBI" id="CHEBI:37565"/>
        <label>2</label>
    </ligand>
</feature>
<feature type="binding site" evidence="9">
    <location>
        <begin position="230"/>
        <end position="234"/>
    </location>
    <ligand>
        <name>GTP</name>
        <dbReference type="ChEBI" id="CHEBI:37565"/>
        <label>2</label>
    </ligand>
</feature>
<proteinExistence type="inferred from homology"/>
<feature type="binding site" evidence="9">
    <location>
        <begin position="120"/>
        <end position="123"/>
    </location>
    <ligand>
        <name>GTP</name>
        <dbReference type="ChEBI" id="CHEBI:37565"/>
        <label>1</label>
    </ligand>
</feature>
<dbReference type="PROSITE" id="PS51712">
    <property type="entry name" value="G_ENGA"/>
    <property type="match status" value="2"/>
</dbReference>
<keyword evidence="14" id="KW-1185">Reference proteome</keyword>
<protein>
    <recommendedName>
        <fullName evidence="2 9">GTPase Der</fullName>
    </recommendedName>
    <alternativeName>
        <fullName evidence="7 9">GTP-binding protein EngA</fullName>
    </alternativeName>
</protein>